<evidence type="ECO:0000313" key="3">
    <source>
        <dbReference type="Proteomes" id="UP000180235"/>
    </source>
</evidence>
<keyword evidence="1" id="KW-0812">Transmembrane</keyword>
<organism evidence="2 3">
    <name type="scientific">Gloeomargarita lithophora Alchichica-D10</name>
    <dbReference type="NCBI Taxonomy" id="1188229"/>
    <lineage>
        <taxon>Bacteria</taxon>
        <taxon>Bacillati</taxon>
        <taxon>Cyanobacteriota</taxon>
        <taxon>Cyanophyceae</taxon>
        <taxon>Gloeomargaritales</taxon>
        <taxon>Gloeomargaritaceae</taxon>
        <taxon>Gloeomargarita</taxon>
    </lineage>
</organism>
<keyword evidence="1" id="KW-1133">Transmembrane helix</keyword>
<protein>
    <submittedName>
        <fullName evidence="2">Uncharacterized protein</fullName>
    </submittedName>
</protein>
<evidence type="ECO:0000256" key="1">
    <source>
        <dbReference type="SAM" id="Phobius"/>
    </source>
</evidence>
<dbReference type="Proteomes" id="UP000180235">
    <property type="component" value="Chromosome"/>
</dbReference>
<feature type="transmembrane region" description="Helical" evidence="1">
    <location>
        <begin position="116"/>
        <end position="135"/>
    </location>
</feature>
<evidence type="ECO:0000313" key="2">
    <source>
        <dbReference type="EMBL" id="APB33272.1"/>
    </source>
</evidence>
<keyword evidence="3" id="KW-1185">Reference proteome</keyword>
<keyword evidence="1" id="KW-0472">Membrane</keyword>
<reference evidence="2 3" key="1">
    <citation type="submission" date="2016-10" db="EMBL/GenBank/DDBJ databases">
        <title>Description of Gloeomargarita lithophora gen. nov., sp. nov., a thylakoid-bearing basal-branching cyanobacterium with intracellular carbonates, and proposal for Gloeomargaritales ord. nov.</title>
        <authorList>
            <person name="Moreira D."/>
            <person name="Tavera R."/>
            <person name="Benzerara K."/>
            <person name="Skouri-Panet F."/>
            <person name="Couradeau E."/>
            <person name="Gerard E."/>
            <person name="Loussert C."/>
            <person name="Novelo E."/>
            <person name="Zivanovic Y."/>
            <person name="Lopez-Garcia P."/>
        </authorList>
    </citation>
    <scope>NUCLEOTIDE SEQUENCE [LARGE SCALE GENOMIC DNA]</scope>
    <source>
        <strain evidence="2 3">D10</strain>
    </source>
</reference>
<proteinExistence type="predicted"/>
<dbReference type="KEGG" id="glt:GlitD10_0954"/>
<accession>A0A1J0ABG2</accession>
<gene>
    <name evidence="2" type="ORF">GlitD10_0954</name>
</gene>
<dbReference type="STRING" id="1188229.GlitD10_0954"/>
<dbReference type="EMBL" id="CP017675">
    <property type="protein sequence ID" value="APB33272.1"/>
    <property type="molecule type" value="Genomic_DNA"/>
</dbReference>
<dbReference type="OrthoDB" id="425813at2"/>
<dbReference type="AlphaFoldDB" id="A0A1J0ABG2"/>
<sequence length="308" mass="33638">MAWQNIRRPSCQLCLRWQYFYLKLANGLEIRGQREQLAALTVLVLAYLATPPPPATLMETPGELVPLGESLPVSHRYALQFGGLAPAMNLTLQELHDLAWVLEAAKTPRFPWWQQWLGWLAAGVGLALALTLAWLPRPVQMTLVTRLIPGAALKSVKPLPNPPPTPPPGPTITLNTVTNLPPPPPVGTIQTMPLTMPLPAPPGDIAPMPTVKTAAPPELAGVQNYFRQRWQPPATLQQPLTYRLVVTPQGTLSQIMPLSAAAGLFLDQTPMPLVGEAFMGTIPKTATIQLELAPNGQVRVWFEGWEQS</sequence>
<name>A0A1J0ABG2_9CYAN</name>